<sequence length="402" mass="45138">MSNGEDVLDNWEEIDEVGLTSALEKLKASCSSETNHTGHETTTSVKIRANNSLDSFNNPTEKDCYKPENLSSVTADITAMKLLQPSSTHDATASISYSIKSGSSSSVLANQPSLATLDDITTTFQPVMMVLHKSSDEYQSANYTAPIANQTVKILRRPTQTKEPRSSVVRPKQPLKSLKQREQEYAEARLRILGSAKNPEDESNECASPASITMTNSSSPPVYQATSTSLSNIATNAASKQNSPRSQSGPNIYSNHFQPQQQQQLQPTPQQMQYQQNFQYTPQNFYYPLQQQQQQPTMPHKQQTPAYNNNRTLNIPLLSQIPQAQYQQQQQQQPLIKYQQQFLHKSPTQQHHQKQQQQQNWSPVIGSASSSSLRQQQQQQQQDSVVRLPRGPDGTSGFQMRR</sequence>
<evidence type="ECO:0000256" key="3">
    <source>
        <dbReference type="SAM" id="MobiDB-lite"/>
    </source>
</evidence>
<dbReference type="InterPro" id="IPR024642">
    <property type="entry name" value="SUZ-C"/>
</dbReference>
<dbReference type="Proteomes" id="UP000092443">
    <property type="component" value="Unplaced"/>
</dbReference>
<comment type="similarity">
    <text evidence="1">Belongs to the SZRD1 family.</text>
</comment>
<proteinExistence type="inferred from homology"/>
<evidence type="ECO:0000259" key="5">
    <source>
        <dbReference type="PROSITE" id="PS51938"/>
    </source>
</evidence>
<dbReference type="InterPro" id="IPR039228">
    <property type="entry name" value="SZRD1"/>
</dbReference>
<dbReference type="AlphaFoldDB" id="A0A8U0WEF5"/>
<feature type="region of interest" description="Disordered" evidence="3">
    <location>
        <begin position="156"/>
        <end position="268"/>
    </location>
</feature>
<feature type="compositionally biased region" description="Low complexity" evidence="3">
    <location>
        <begin position="258"/>
        <end position="268"/>
    </location>
</feature>
<dbReference type="PROSITE" id="PS51673">
    <property type="entry name" value="SUZ"/>
    <property type="match status" value="1"/>
</dbReference>
<feature type="compositionally biased region" description="Basic and acidic residues" evidence="3">
    <location>
        <begin position="179"/>
        <end position="190"/>
    </location>
</feature>
<gene>
    <name evidence="7" type="primary">LOC119633993</name>
</gene>
<dbReference type="InterPro" id="IPR024771">
    <property type="entry name" value="SUZ"/>
</dbReference>
<feature type="domain" description="SUZ-C" evidence="5">
    <location>
        <begin position="356"/>
        <end position="402"/>
    </location>
</feature>
<dbReference type="PROSITE" id="PS51938">
    <property type="entry name" value="SUZ_C"/>
    <property type="match status" value="1"/>
</dbReference>
<dbReference type="PANTHER" id="PTHR31796">
    <property type="entry name" value="SUZ DOMAIN-CONTAINING PROTEIN 1"/>
    <property type="match status" value="1"/>
</dbReference>
<dbReference type="Pfam" id="PF12901">
    <property type="entry name" value="SUZ-C"/>
    <property type="match status" value="1"/>
</dbReference>
<feature type="domain" description="SUZ" evidence="4">
    <location>
        <begin position="124"/>
        <end position="197"/>
    </location>
</feature>
<evidence type="ECO:0000313" key="6">
    <source>
        <dbReference type="Proteomes" id="UP000092443"/>
    </source>
</evidence>
<protein>
    <recommendedName>
        <fullName evidence="2">SUZ RNA-binding domain-containing</fullName>
    </recommendedName>
</protein>
<name>A0A8U0WEF5_9MUSC</name>
<dbReference type="RefSeq" id="XP_037883814.1">
    <property type="nucleotide sequence ID" value="XM_038027886.1"/>
</dbReference>
<dbReference type="GeneID" id="119633993"/>
<reference evidence="7" key="1">
    <citation type="submission" date="2025-08" db="UniProtKB">
        <authorList>
            <consortium name="RefSeq"/>
        </authorList>
    </citation>
    <scope>IDENTIFICATION</scope>
    <source>
        <tissue evidence="7">Whole body pupa</tissue>
    </source>
</reference>
<keyword evidence="6" id="KW-1185">Reference proteome</keyword>
<evidence type="ECO:0000256" key="1">
    <source>
        <dbReference type="ARBA" id="ARBA00007124"/>
    </source>
</evidence>
<dbReference type="Pfam" id="PF12752">
    <property type="entry name" value="SUZ"/>
    <property type="match status" value="1"/>
</dbReference>
<evidence type="ECO:0000313" key="7">
    <source>
        <dbReference type="RefSeq" id="XP_037883814.1"/>
    </source>
</evidence>
<dbReference type="PANTHER" id="PTHR31796:SF2">
    <property type="entry name" value="SUZ DOMAIN-CONTAINING PROTEIN 1"/>
    <property type="match status" value="1"/>
</dbReference>
<dbReference type="KEGG" id="gfs:119633993"/>
<evidence type="ECO:0000259" key="4">
    <source>
        <dbReference type="PROSITE" id="PS51673"/>
    </source>
</evidence>
<feature type="region of interest" description="Disordered" evidence="3">
    <location>
        <begin position="343"/>
        <end position="402"/>
    </location>
</feature>
<accession>A0A8U0WEF5</accession>
<feature type="compositionally biased region" description="Polar residues" evidence="3">
    <location>
        <begin position="210"/>
        <end position="257"/>
    </location>
</feature>
<organism evidence="6 7">
    <name type="scientific">Glossina fuscipes</name>
    <dbReference type="NCBI Taxonomy" id="7396"/>
    <lineage>
        <taxon>Eukaryota</taxon>
        <taxon>Metazoa</taxon>
        <taxon>Ecdysozoa</taxon>
        <taxon>Arthropoda</taxon>
        <taxon>Hexapoda</taxon>
        <taxon>Insecta</taxon>
        <taxon>Pterygota</taxon>
        <taxon>Neoptera</taxon>
        <taxon>Endopterygota</taxon>
        <taxon>Diptera</taxon>
        <taxon>Brachycera</taxon>
        <taxon>Muscomorpha</taxon>
        <taxon>Hippoboscoidea</taxon>
        <taxon>Glossinidae</taxon>
        <taxon>Glossina</taxon>
    </lineage>
</organism>
<evidence type="ECO:0000256" key="2">
    <source>
        <dbReference type="ARBA" id="ARBA00044802"/>
    </source>
</evidence>